<dbReference type="InterPro" id="IPR012310">
    <property type="entry name" value="DNA_ligase_ATP-dep_cent"/>
</dbReference>
<dbReference type="GO" id="GO:0006302">
    <property type="term" value="P:double-strand break repair"/>
    <property type="evidence" value="ECO:0007669"/>
    <property type="project" value="TreeGrafter"/>
</dbReference>
<dbReference type="OrthoDB" id="206088at2759"/>
<evidence type="ECO:0000259" key="3">
    <source>
        <dbReference type="PROSITE" id="PS50160"/>
    </source>
</evidence>
<dbReference type="EMBL" id="SRLO01018379">
    <property type="protein sequence ID" value="TNN23469.1"/>
    <property type="molecule type" value="Genomic_DNA"/>
</dbReference>
<dbReference type="Proteomes" id="UP000314294">
    <property type="component" value="Unassembled WGS sequence"/>
</dbReference>
<protein>
    <submittedName>
        <fullName evidence="4">DNA ligase 3</fullName>
    </submittedName>
</protein>
<accession>A0A4Z2E3Z6</accession>
<comment type="similarity">
    <text evidence="1">Belongs to the ATP-dependent DNA ligase family.</text>
</comment>
<dbReference type="GO" id="GO:0003910">
    <property type="term" value="F:DNA ligase (ATP) activity"/>
    <property type="evidence" value="ECO:0007669"/>
    <property type="project" value="InterPro"/>
</dbReference>
<dbReference type="Pfam" id="PF01068">
    <property type="entry name" value="DNA_ligase_A_M"/>
    <property type="match status" value="1"/>
</dbReference>
<evidence type="ECO:0000313" key="5">
    <source>
        <dbReference type="Proteomes" id="UP000314294"/>
    </source>
</evidence>
<evidence type="ECO:0000256" key="1">
    <source>
        <dbReference type="ARBA" id="ARBA00007572"/>
    </source>
</evidence>
<dbReference type="GO" id="GO:0070421">
    <property type="term" value="C:DNA ligase III-XRCC1 complex"/>
    <property type="evidence" value="ECO:0007669"/>
    <property type="project" value="TreeGrafter"/>
</dbReference>
<dbReference type="SUPFAM" id="SSF56091">
    <property type="entry name" value="DNA ligase/mRNA capping enzyme, catalytic domain"/>
    <property type="match status" value="1"/>
</dbReference>
<dbReference type="PANTHER" id="PTHR45674">
    <property type="entry name" value="DNA LIGASE 1/3 FAMILY MEMBER"/>
    <property type="match status" value="1"/>
</dbReference>
<proteinExistence type="inferred from homology"/>
<name>A0A4Z2E3Z6_9TELE</name>
<reference evidence="4 5" key="1">
    <citation type="submission" date="2019-03" db="EMBL/GenBank/DDBJ databases">
        <title>First draft genome of Liparis tanakae, snailfish: a comprehensive survey of snailfish specific genes.</title>
        <authorList>
            <person name="Kim W."/>
            <person name="Song I."/>
            <person name="Jeong J.-H."/>
            <person name="Kim D."/>
            <person name="Kim S."/>
            <person name="Ryu S."/>
            <person name="Song J.Y."/>
            <person name="Lee S.K."/>
        </authorList>
    </citation>
    <scope>NUCLEOTIDE SEQUENCE [LARGE SCALE GENOMIC DNA]</scope>
    <source>
        <tissue evidence="4">Muscle</tissue>
    </source>
</reference>
<feature type="domain" description="ATP-dependent DNA ligase family profile" evidence="3">
    <location>
        <begin position="29"/>
        <end position="54"/>
    </location>
</feature>
<dbReference type="Gene3D" id="3.30.470.30">
    <property type="entry name" value="DNA ligase/mRNA capping enzyme"/>
    <property type="match status" value="1"/>
</dbReference>
<organism evidence="4 5">
    <name type="scientific">Liparis tanakae</name>
    <name type="common">Tanaka's snailfish</name>
    <dbReference type="NCBI Taxonomy" id="230148"/>
    <lineage>
        <taxon>Eukaryota</taxon>
        <taxon>Metazoa</taxon>
        <taxon>Chordata</taxon>
        <taxon>Craniata</taxon>
        <taxon>Vertebrata</taxon>
        <taxon>Euteleostomi</taxon>
        <taxon>Actinopterygii</taxon>
        <taxon>Neopterygii</taxon>
        <taxon>Teleostei</taxon>
        <taxon>Neoteleostei</taxon>
        <taxon>Acanthomorphata</taxon>
        <taxon>Eupercaria</taxon>
        <taxon>Perciformes</taxon>
        <taxon>Cottioidei</taxon>
        <taxon>Cottales</taxon>
        <taxon>Liparidae</taxon>
        <taxon>Liparis</taxon>
    </lineage>
</organism>
<dbReference type="GO" id="GO:0005524">
    <property type="term" value="F:ATP binding"/>
    <property type="evidence" value="ECO:0007669"/>
    <property type="project" value="InterPro"/>
</dbReference>
<dbReference type="InterPro" id="IPR050191">
    <property type="entry name" value="ATP-dep_DNA_ligase"/>
</dbReference>
<dbReference type="PROSITE" id="PS50160">
    <property type="entry name" value="DNA_LIGASE_A3"/>
    <property type="match status" value="1"/>
</dbReference>
<gene>
    <name evidence="4" type="primary">LIG3_0</name>
    <name evidence="4" type="ORF">EYF80_066410</name>
</gene>
<keyword evidence="5" id="KW-1185">Reference proteome</keyword>
<dbReference type="GO" id="GO:0006273">
    <property type="term" value="P:lagging strand elongation"/>
    <property type="evidence" value="ECO:0007669"/>
    <property type="project" value="TreeGrafter"/>
</dbReference>
<comment type="caution">
    <text evidence="4">The sequence shown here is derived from an EMBL/GenBank/DDBJ whole genome shotgun (WGS) entry which is preliminary data.</text>
</comment>
<dbReference type="AlphaFoldDB" id="A0A4Z2E3Z6"/>
<evidence type="ECO:0000256" key="2">
    <source>
        <dbReference type="ARBA" id="ARBA00022598"/>
    </source>
</evidence>
<evidence type="ECO:0000313" key="4">
    <source>
        <dbReference type="EMBL" id="TNN23469.1"/>
    </source>
</evidence>
<dbReference type="PANTHER" id="PTHR45674:SF9">
    <property type="entry name" value="DNA LIGASE 3"/>
    <property type="match status" value="1"/>
</dbReference>
<keyword evidence="2 4" id="KW-0436">Ligase</keyword>
<sequence>MILDAEVLLIDTNTSKPLPFGTLGVHKKAAFQDAKVCLFVFDCIYFNGVSLMER</sequence>
<dbReference type="GO" id="GO:0006310">
    <property type="term" value="P:DNA recombination"/>
    <property type="evidence" value="ECO:0007669"/>
    <property type="project" value="InterPro"/>
</dbReference>